<accession>A0A3R8LZH6</accession>
<dbReference type="RefSeq" id="WP_142997959.1">
    <property type="nucleotide sequence ID" value="NZ_RRZO01000018.1"/>
</dbReference>
<dbReference type="EMBL" id="RRZO01000018">
    <property type="protein sequence ID" value="RRN51493.1"/>
    <property type="molecule type" value="Genomic_DNA"/>
</dbReference>
<sequence>MEQLYHTTELIGIKDKNIKILFILKHQTHLEIRAKLDYDSPGCPHCQGKCIKYDFQKSSKIPILDCQGFPTLLLLKKRRFQCKSCQKVTVAETTLVKKNCQISQPIWEKVTQLHTENMTNIA</sequence>
<evidence type="ECO:0000313" key="3">
    <source>
        <dbReference type="Proteomes" id="UP000278566"/>
    </source>
</evidence>
<reference evidence="2 3" key="1">
    <citation type="submission" date="2018-11" db="EMBL/GenBank/DDBJ databases">
        <title>Changes in penicillin susceptibility of Streptococcus suis isolates by amino acid alterations in the penicillin-binding protein.</title>
        <authorList>
            <person name="Niemann L."/>
            <person name="Eichhorn I."/>
        </authorList>
    </citation>
    <scope>NUCLEOTIDE SEQUENCE [LARGE SCALE GENOMIC DNA]</scope>
    <source>
        <strain evidence="2 3">IMT40738</strain>
    </source>
</reference>
<dbReference type="AlphaFoldDB" id="A0A3R8LZH6"/>
<feature type="domain" description="Transposase IS204/IS1001/IS1096/IS1165 zinc-finger" evidence="1">
    <location>
        <begin position="41"/>
        <end position="85"/>
    </location>
</feature>
<comment type="caution">
    <text evidence="2">The sequence shown here is derived from an EMBL/GenBank/DDBJ whole genome shotgun (WGS) entry which is preliminary data.</text>
</comment>
<name>A0A3R8LZH6_STRSU</name>
<dbReference type="PANTHER" id="PTHR33498:SF1">
    <property type="entry name" value="TRANSPOSASE FOR INSERTION SEQUENCE ELEMENT IS1557"/>
    <property type="match status" value="1"/>
</dbReference>
<organism evidence="2 3">
    <name type="scientific">Streptococcus suis</name>
    <dbReference type="NCBI Taxonomy" id="1307"/>
    <lineage>
        <taxon>Bacteria</taxon>
        <taxon>Bacillati</taxon>
        <taxon>Bacillota</taxon>
        <taxon>Bacilli</taxon>
        <taxon>Lactobacillales</taxon>
        <taxon>Streptococcaceae</taxon>
        <taxon>Streptococcus</taxon>
    </lineage>
</organism>
<evidence type="ECO:0000259" key="1">
    <source>
        <dbReference type="Pfam" id="PF14690"/>
    </source>
</evidence>
<evidence type="ECO:0000313" key="2">
    <source>
        <dbReference type="EMBL" id="RRN51493.1"/>
    </source>
</evidence>
<dbReference type="InterPro" id="IPR047951">
    <property type="entry name" value="Transpos_ISL3"/>
</dbReference>
<dbReference type="PANTHER" id="PTHR33498">
    <property type="entry name" value="TRANSPOSASE FOR INSERTION SEQUENCE ELEMENT IS1557"/>
    <property type="match status" value="1"/>
</dbReference>
<dbReference type="Proteomes" id="UP000278566">
    <property type="component" value="Unassembled WGS sequence"/>
</dbReference>
<dbReference type="InterPro" id="IPR029261">
    <property type="entry name" value="Transposase_Znf"/>
</dbReference>
<feature type="non-terminal residue" evidence="2">
    <location>
        <position position="122"/>
    </location>
</feature>
<gene>
    <name evidence="2" type="ORF">EI220_04590</name>
</gene>
<proteinExistence type="predicted"/>
<dbReference type="Pfam" id="PF14690">
    <property type="entry name" value="Zn_ribbon_ISL3"/>
    <property type="match status" value="1"/>
</dbReference>
<protein>
    <submittedName>
        <fullName evidence="2">Transposase</fullName>
    </submittedName>
</protein>